<proteinExistence type="evidence at transcript level"/>
<reference evidence="1" key="1">
    <citation type="submission" date="2010-05" db="EMBL/GenBank/DDBJ databases">
        <title>Molecular and functional characterization of meucin-18-related antimicrobial peptides in Mesobuthus.</title>
        <authorList>
            <person name="Gao B."/>
            <person name="Zhu S."/>
        </authorList>
    </citation>
    <scope>NUCLEOTIDE SEQUENCE</scope>
</reference>
<accession>F6K5S8</accession>
<sequence>MQFKKQLRGIFLGYFLGVKEWEAFFGHFFKLAPKKIPSFFRGKNQRFRFIMKRDLENFFDPFQRNLEMDPLLKQFLNY</sequence>
<name>F6K5S8_OLIMR</name>
<organism evidence="1">
    <name type="scientific">Olivierus martensii</name>
    <name type="common">Manchurian scorpion</name>
    <name type="synonym">Mesobuthus martensii</name>
    <dbReference type="NCBI Taxonomy" id="34649"/>
    <lineage>
        <taxon>Eukaryota</taxon>
        <taxon>Metazoa</taxon>
        <taxon>Ecdysozoa</taxon>
        <taxon>Arthropoda</taxon>
        <taxon>Chelicerata</taxon>
        <taxon>Arachnida</taxon>
        <taxon>Scorpiones</taxon>
        <taxon>Buthida</taxon>
        <taxon>Buthoidea</taxon>
        <taxon>Buthidae</taxon>
        <taxon>Olivierus</taxon>
    </lineage>
</organism>
<protein>
    <submittedName>
        <fullName evidence="1">Antimicrobial peptide marcin-18-2</fullName>
    </submittedName>
</protein>
<dbReference type="AlphaFoldDB" id="F6K5S8"/>
<evidence type="ECO:0000313" key="1">
    <source>
        <dbReference type="EMBL" id="ADT89764.1"/>
    </source>
</evidence>
<dbReference type="EMBL" id="HM235678">
    <property type="protein sequence ID" value="ADT89764.1"/>
    <property type="molecule type" value="mRNA"/>
</dbReference>